<dbReference type="Proteomes" id="UP000322234">
    <property type="component" value="Unassembled WGS sequence"/>
</dbReference>
<protein>
    <submittedName>
        <fullName evidence="1">Uncharacterized protein</fullName>
    </submittedName>
</protein>
<accession>A0A6B0RLY6</accession>
<reference evidence="1" key="1">
    <citation type="submission" date="2019-10" db="EMBL/GenBank/DDBJ databases">
        <title>The sequence and de novo assembly of the wild yak genome.</title>
        <authorList>
            <person name="Liu Y."/>
        </authorList>
    </citation>
    <scope>NUCLEOTIDE SEQUENCE [LARGE SCALE GENOMIC DNA]</scope>
    <source>
        <strain evidence="1">WY2019</strain>
    </source>
</reference>
<sequence length="260" mass="29036">MLTQVPTSAPGLLEERFLFQVIEWRQQPLCASESPTIQLWNYPRVTRFSVSKVGWCSYLIPTLQTNHLSVHLESDLTVLLLPEAFKGSLLPTGGCISPSKAFKMAAEGDASGGGLWKQPLELCEALDLASFGSRLPWQDGKLCFLEGSEEGDWGDLELIYKATMNFQTSPERSSLEIRGSIVIIYFMDLLIPSPEQFSGISEDVRKLKQEGFLCIAQQPTNGTFETYPSSIPVEMGRDKMTQHLGILKEAALWFPEYFCA</sequence>
<evidence type="ECO:0000313" key="2">
    <source>
        <dbReference type="Proteomes" id="UP000322234"/>
    </source>
</evidence>
<dbReference type="AlphaFoldDB" id="A0A6B0RLY6"/>
<name>A0A6B0RLY6_9CETA</name>
<organism evidence="1 2">
    <name type="scientific">Bos mutus</name>
    <name type="common">wild yak</name>
    <dbReference type="NCBI Taxonomy" id="72004"/>
    <lineage>
        <taxon>Eukaryota</taxon>
        <taxon>Metazoa</taxon>
        <taxon>Chordata</taxon>
        <taxon>Craniata</taxon>
        <taxon>Vertebrata</taxon>
        <taxon>Euteleostomi</taxon>
        <taxon>Mammalia</taxon>
        <taxon>Eutheria</taxon>
        <taxon>Laurasiatheria</taxon>
        <taxon>Artiodactyla</taxon>
        <taxon>Ruminantia</taxon>
        <taxon>Pecora</taxon>
        <taxon>Bovidae</taxon>
        <taxon>Bovinae</taxon>
        <taxon>Bos</taxon>
    </lineage>
</organism>
<proteinExistence type="predicted"/>
<gene>
    <name evidence="1" type="ORF">E5288_WYG019962</name>
</gene>
<evidence type="ECO:0000313" key="1">
    <source>
        <dbReference type="EMBL" id="MXQ89004.1"/>
    </source>
</evidence>
<dbReference type="EMBL" id="VBQZ03000051">
    <property type="protein sequence ID" value="MXQ89004.1"/>
    <property type="molecule type" value="Genomic_DNA"/>
</dbReference>
<comment type="caution">
    <text evidence="1">The sequence shown here is derived from an EMBL/GenBank/DDBJ whole genome shotgun (WGS) entry which is preliminary data.</text>
</comment>
<keyword evidence="2" id="KW-1185">Reference proteome</keyword>